<gene>
    <name evidence="3" type="ORF">HK105_206163</name>
</gene>
<evidence type="ECO:0000313" key="3">
    <source>
        <dbReference type="EMBL" id="KAL2914391.1"/>
    </source>
</evidence>
<accession>A0ABR4N4C3</accession>
<keyword evidence="2" id="KW-0812">Transmembrane</keyword>
<evidence type="ECO:0000256" key="2">
    <source>
        <dbReference type="SAM" id="Phobius"/>
    </source>
</evidence>
<feature type="region of interest" description="Disordered" evidence="1">
    <location>
        <begin position="191"/>
        <end position="240"/>
    </location>
</feature>
<evidence type="ECO:0000256" key="1">
    <source>
        <dbReference type="SAM" id="MobiDB-lite"/>
    </source>
</evidence>
<feature type="transmembrane region" description="Helical" evidence="2">
    <location>
        <begin position="84"/>
        <end position="104"/>
    </location>
</feature>
<sequence>MHGLWYERTWLDLGREAIIHAVLSLLYVPAWHIKCASSVAIVTLIGLQHLASLFVHPDGFLPTYAVLPGAVALGLLGYTKGSRLLFFVGLYSFVSKYNFIRWVPASTRAGLGSYADTTNELLKLAAATALWAAFAFWLPRPALERLALSAMRRPLPRRLLRSDTRAQYPRPVWFSELAWLLPASTAAGWLPVTQHDDDTDGEGGGDGVAGGSSSRDPARRRTTHDAEGDLELGDLNAAQA</sequence>
<organism evidence="3 4">
    <name type="scientific">Polyrhizophydium stewartii</name>
    <dbReference type="NCBI Taxonomy" id="2732419"/>
    <lineage>
        <taxon>Eukaryota</taxon>
        <taxon>Fungi</taxon>
        <taxon>Fungi incertae sedis</taxon>
        <taxon>Chytridiomycota</taxon>
        <taxon>Chytridiomycota incertae sedis</taxon>
        <taxon>Chytridiomycetes</taxon>
        <taxon>Rhizophydiales</taxon>
        <taxon>Rhizophydiales incertae sedis</taxon>
        <taxon>Polyrhizophydium</taxon>
    </lineage>
</organism>
<keyword evidence="2" id="KW-1133">Transmembrane helix</keyword>
<protein>
    <submittedName>
        <fullName evidence="3">Uncharacterized protein</fullName>
    </submittedName>
</protein>
<feature type="compositionally biased region" description="Basic and acidic residues" evidence="1">
    <location>
        <begin position="216"/>
        <end position="227"/>
    </location>
</feature>
<proteinExistence type="predicted"/>
<dbReference type="EMBL" id="JADGIZ020000034">
    <property type="protein sequence ID" value="KAL2914391.1"/>
    <property type="molecule type" value="Genomic_DNA"/>
</dbReference>
<dbReference type="Proteomes" id="UP001527925">
    <property type="component" value="Unassembled WGS sequence"/>
</dbReference>
<keyword evidence="2" id="KW-0472">Membrane</keyword>
<feature type="transmembrane region" description="Helical" evidence="2">
    <location>
        <begin position="124"/>
        <end position="143"/>
    </location>
</feature>
<evidence type="ECO:0000313" key="4">
    <source>
        <dbReference type="Proteomes" id="UP001527925"/>
    </source>
</evidence>
<reference evidence="3 4" key="1">
    <citation type="submission" date="2023-09" db="EMBL/GenBank/DDBJ databases">
        <title>Pangenome analysis of Batrachochytrium dendrobatidis and related Chytrids.</title>
        <authorList>
            <person name="Yacoub M.N."/>
            <person name="Stajich J.E."/>
            <person name="James T.Y."/>
        </authorList>
    </citation>
    <scope>NUCLEOTIDE SEQUENCE [LARGE SCALE GENOMIC DNA]</scope>
    <source>
        <strain evidence="3 4">JEL0888</strain>
    </source>
</reference>
<name>A0ABR4N4C3_9FUNG</name>
<keyword evidence="4" id="KW-1185">Reference proteome</keyword>
<feature type="transmembrane region" description="Helical" evidence="2">
    <location>
        <begin position="21"/>
        <end position="47"/>
    </location>
</feature>
<comment type="caution">
    <text evidence="3">The sequence shown here is derived from an EMBL/GenBank/DDBJ whole genome shotgun (WGS) entry which is preliminary data.</text>
</comment>
<feature type="transmembrane region" description="Helical" evidence="2">
    <location>
        <begin position="59"/>
        <end position="77"/>
    </location>
</feature>